<dbReference type="Pfam" id="PF18147">
    <property type="entry name" value="Suv3_C_1"/>
    <property type="match status" value="1"/>
</dbReference>
<evidence type="ECO:0000256" key="5">
    <source>
        <dbReference type="ARBA" id="ARBA00022741"/>
    </source>
</evidence>
<feature type="compositionally biased region" description="Polar residues" evidence="12">
    <location>
        <begin position="847"/>
        <end position="864"/>
    </location>
</feature>
<evidence type="ECO:0000313" key="14">
    <source>
        <dbReference type="EMBL" id="KXT11238.1"/>
    </source>
</evidence>
<dbReference type="GO" id="GO:0016787">
    <property type="term" value="F:hydrolase activity"/>
    <property type="evidence" value="ECO:0007669"/>
    <property type="project" value="UniProtKB-KW"/>
</dbReference>
<dbReference type="InterPro" id="IPR041082">
    <property type="entry name" value="Suv3_C_1"/>
</dbReference>
<sequence>MLASPQNGNVCIRCAFRTRLRLLQQQRCRYATANQAKVADGQIFRYANRPRTVIRYQRARDDPAAQRWTKREEARTAFVGRTDSEGIIRKFFEGAAEDYRRESRRYDDRSKRRNQEDAFKDALRQKLTKVKAEVEDAPVLEQVAKERAEWDGETKSQSFSRLWRQFSQKITMGSPNEKVPWFGTAPGGDQAIWNDLFHVFCEKGPNSLEDRIKYHFYEQVTGSRFTESDIRNQKNMADLRYPSEWFPATRAVHRTIHLHVGPTNSGKTYHALQRLELAETGVYAGPLRLLAHEVYARLNAKGRQCALVTGEEKRAPNETPDAQSFDMTACTVEMTPLNFHMDVAVIDEIQMIGNADRGWAWTQALLGVMAKEVHLCGEERTVPLIKEICASVGEKLEIHRYERLSPLQVSEKSLDGNLKKLRKGDCVISFSVMGIHALRKQIEKSTGRKVATVYGSLPPETRAQQARLFNDPNNDYDFLVASDAVGMGLNLAIKRIVFETSSKFNGYQRQTLSIADIKQIGGRAGRFRTAAQAAQAPASEADLAAAKGEPRPDQETIDADDTPENVGLVTTLERFDFPVIRTAMTSEPEPIKSAGIFPPAPVLERFAGYFPPGTPFSYILARLHELSQMHPRFHLCGLKDQMWIADLIEGVDGLSIADKNILTSCPANKGDTVMWVKLMPAYARCIANQSGGDLTDIEDLPLEVLEAEVVGSREYLRALEQLHKGVVVYLWLSYRFAGVFNTRALAFHVKKLVEDKIEKTLSQFSFSEAQRRLLAARRKKMMLDSLMERTDETVAQHSAQSQGEAEIAATTGNVEEEENEVPMGDFDKTQPEHEYSMGEIGSELEGRQSQSPGASDLANQTSQIAGGDHFAGEELDLEEPDLEPEGLDKDAKTPSEEARDEQQEAKEAASGSL</sequence>
<dbReference type="CDD" id="cd17913">
    <property type="entry name" value="DEXQc_Suv3"/>
    <property type="match status" value="1"/>
</dbReference>
<evidence type="ECO:0000256" key="9">
    <source>
        <dbReference type="ARBA" id="ARBA00022946"/>
    </source>
</evidence>
<proteinExistence type="predicted"/>
<name>A0A139I930_9PEZI</name>
<evidence type="ECO:0000313" key="15">
    <source>
        <dbReference type="Proteomes" id="UP000073492"/>
    </source>
</evidence>
<dbReference type="EMBL" id="LFZO01000214">
    <property type="protein sequence ID" value="KXT11238.1"/>
    <property type="molecule type" value="Genomic_DNA"/>
</dbReference>
<comment type="caution">
    <text evidence="14">The sequence shown here is derived from an EMBL/GenBank/DDBJ whole genome shotgun (WGS) entry which is preliminary data.</text>
</comment>
<dbReference type="Pfam" id="PF12513">
    <property type="entry name" value="SUV3_C"/>
    <property type="match status" value="1"/>
</dbReference>
<comment type="catalytic activity">
    <reaction evidence="11">
        <text>ATP + H2O = ADP + phosphate + H(+)</text>
        <dbReference type="Rhea" id="RHEA:13065"/>
        <dbReference type="ChEBI" id="CHEBI:15377"/>
        <dbReference type="ChEBI" id="CHEBI:15378"/>
        <dbReference type="ChEBI" id="CHEBI:30616"/>
        <dbReference type="ChEBI" id="CHEBI:43474"/>
        <dbReference type="ChEBI" id="CHEBI:456216"/>
        <dbReference type="EC" id="3.6.4.13"/>
    </reaction>
</comment>
<dbReference type="InterPro" id="IPR050699">
    <property type="entry name" value="RNA-DNA_Helicase"/>
</dbReference>
<dbReference type="Gene3D" id="1.20.58.1080">
    <property type="match status" value="1"/>
</dbReference>
<gene>
    <name evidence="14" type="ORF">AC579_5556</name>
</gene>
<evidence type="ECO:0000256" key="6">
    <source>
        <dbReference type="ARBA" id="ARBA00022801"/>
    </source>
</evidence>
<feature type="compositionally biased region" description="Acidic residues" evidence="12">
    <location>
        <begin position="873"/>
        <end position="885"/>
    </location>
</feature>
<keyword evidence="10" id="KW-0496">Mitochondrion</keyword>
<dbReference type="InterPro" id="IPR055206">
    <property type="entry name" value="DEXQc_SUV3"/>
</dbReference>
<dbReference type="FunFam" id="3.40.50.300:FF:000269">
    <property type="entry name" value="ATP-dependent RNA helicase SUPV3L1, mitochondrial"/>
    <property type="match status" value="1"/>
</dbReference>
<keyword evidence="15" id="KW-1185">Reference proteome</keyword>
<protein>
    <recommendedName>
        <fullName evidence="4">RNA helicase</fullName>
        <ecNumber evidence="4">3.6.4.13</ecNumber>
    </recommendedName>
</protein>
<evidence type="ECO:0000256" key="11">
    <source>
        <dbReference type="ARBA" id="ARBA00047984"/>
    </source>
</evidence>
<evidence type="ECO:0000256" key="3">
    <source>
        <dbReference type="ARBA" id="ARBA00004173"/>
    </source>
</evidence>
<dbReference type="InterPro" id="IPR022192">
    <property type="entry name" value="SUV3_C"/>
</dbReference>
<dbReference type="InterPro" id="IPR044774">
    <property type="entry name" value="Suv3_DEXQc"/>
</dbReference>
<evidence type="ECO:0000259" key="13">
    <source>
        <dbReference type="PROSITE" id="PS51194"/>
    </source>
</evidence>
<comment type="cofactor">
    <cofactor evidence="1">
        <name>Mn(2+)</name>
        <dbReference type="ChEBI" id="CHEBI:29035"/>
    </cofactor>
</comment>
<dbReference type="GO" id="GO:0005524">
    <property type="term" value="F:ATP binding"/>
    <property type="evidence" value="ECO:0007669"/>
    <property type="project" value="UniProtKB-KW"/>
</dbReference>
<evidence type="ECO:0000256" key="2">
    <source>
        <dbReference type="ARBA" id="ARBA00001946"/>
    </source>
</evidence>
<feature type="domain" description="Helicase C-terminal" evidence="13">
    <location>
        <begin position="413"/>
        <end position="570"/>
    </location>
</feature>
<evidence type="ECO:0000256" key="8">
    <source>
        <dbReference type="ARBA" id="ARBA00022840"/>
    </source>
</evidence>
<reference evidence="14 15" key="1">
    <citation type="submission" date="2015-07" db="EMBL/GenBank/DDBJ databases">
        <title>Comparative genomics of the Sigatoka disease complex on banana suggests a link between parallel evolutionary changes in Pseudocercospora fijiensis and Pseudocercospora eumusae and increased virulence on the banana host.</title>
        <authorList>
            <person name="Chang T.-C."/>
            <person name="Salvucci A."/>
            <person name="Crous P.W."/>
            <person name="Stergiopoulos I."/>
        </authorList>
    </citation>
    <scope>NUCLEOTIDE SEQUENCE [LARGE SCALE GENOMIC DNA]</scope>
    <source>
        <strain evidence="14 15">CBS 116634</strain>
    </source>
</reference>
<evidence type="ECO:0000256" key="7">
    <source>
        <dbReference type="ARBA" id="ARBA00022806"/>
    </source>
</evidence>
<dbReference type="PANTHER" id="PTHR12131">
    <property type="entry name" value="ATP-DEPENDENT RNA AND DNA HELICASE"/>
    <property type="match status" value="1"/>
</dbReference>
<dbReference type="InterPro" id="IPR027417">
    <property type="entry name" value="P-loop_NTPase"/>
</dbReference>
<feature type="region of interest" description="Disordered" evidence="12">
    <location>
        <begin position="790"/>
        <end position="832"/>
    </location>
</feature>
<evidence type="ECO:0000256" key="10">
    <source>
        <dbReference type="ARBA" id="ARBA00023128"/>
    </source>
</evidence>
<feature type="region of interest" description="Disordered" evidence="12">
    <location>
        <begin position="538"/>
        <end position="562"/>
    </location>
</feature>
<organism evidence="14 15">
    <name type="scientific">Pseudocercospora musae</name>
    <dbReference type="NCBI Taxonomy" id="113226"/>
    <lineage>
        <taxon>Eukaryota</taxon>
        <taxon>Fungi</taxon>
        <taxon>Dikarya</taxon>
        <taxon>Ascomycota</taxon>
        <taxon>Pezizomycotina</taxon>
        <taxon>Dothideomycetes</taxon>
        <taxon>Dothideomycetidae</taxon>
        <taxon>Mycosphaerellales</taxon>
        <taxon>Mycosphaerellaceae</taxon>
        <taxon>Pseudocercospora</taxon>
    </lineage>
</organism>
<dbReference type="GO" id="GO:0000965">
    <property type="term" value="P:mitochondrial RNA 3'-end processing"/>
    <property type="evidence" value="ECO:0007669"/>
    <property type="project" value="TreeGrafter"/>
</dbReference>
<dbReference type="Pfam" id="PF22527">
    <property type="entry name" value="DEXQc_Suv3"/>
    <property type="match status" value="1"/>
</dbReference>
<keyword evidence="9" id="KW-0809">Transit peptide</keyword>
<dbReference type="GO" id="GO:0003724">
    <property type="term" value="F:RNA helicase activity"/>
    <property type="evidence" value="ECO:0007669"/>
    <property type="project" value="UniProtKB-EC"/>
</dbReference>
<evidence type="ECO:0000256" key="1">
    <source>
        <dbReference type="ARBA" id="ARBA00001936"/>
    </source>
</evidence>
<comment type="cofactor">
    <cofactor evidence="2">
        <name>Mg(2+)</name>
        <dbReference type="ChEBI" id="CHEBI:18420"/>
    </cofactor>
</comment>
<dbReference type="Pfam" id="PF00271">
    <property type="entry name" value="Helicase_C"/>
    <property type="match status" value="1"/>
</dbReference>
<dbReference type="GO" id="GO:0045025">
    <property type="term" value="C:mitochondrial degradosome"/>
    <property type="evidence" value="ECO:0007669"/>
    <property type="project" value="TreeGrafter"/>
</dbReference>
<keyword evidence="7" id="KW-0347">Helicase</keyword>
<dbReference type="FunFam" id="1.20.272.40:FF:000002">
    <property type="entry name" value="ATP-dependent RNA helicase SUV3, mitochondrial"/>
    <property type="match status" value="1"/>
</dbReference>
<dbReference type="STRING" id="113226.A0A139I930"/>
<dbReference type="SUPFAM" id="SSF52540">
    <property type="entry name" value="P-loop containing nucleoside triphosphate hydrolases"/>
    <property type="match status" value="1"/>
</dbReference>
<keyword evidence="8" id="KW-0067">ATP-binding</keyword>
<dbReference type="Proteomes" id="UP000073492">
    <property type="component" value="Unassembled WGS sequence"/>
</dbReference>
<dbReference type="CDD" id="cd18805">
    <property type="entry name" value="SF2_C_suv3"/>
    <property type="match status" value="1"/>
</dbReference>
<dbReference type="SMART" id="SM00490">
    <property type="entry name" value="HELICc"/>
    <property type="match status" value="1"/>
</dbReference>
<evidence type="ECO:0000256" key="12">
    <source>
        <dbReference type="SAM" id="MobiDB-lite"/>
    </source>
</evidence>
<accession>A0A139I930</accession>
<dbReference type="EC" id="3.6.4.13" evidence="4"/>
<evidence type="ECO:0000256" key="4">
    <source>
        <dbReference type="ARBA" id="ARBA00012552"/>
    </source>
</evidence>
<keyword evidence="6" id="KW-0378">Hydrolase</keyword>
<dbReference type="AlphaFoldDB" id="A0A139I930"/>
<dbReference type="Gene3D" id="1.20.272.40">
    <property type="match status" value="1"/>
</dbReference>
<dbReference type="OrthoDB" id="6692397at2759"/>
<dbReference type="PANTHER" id="PTHR12131:SF1">
    <property type="entry name" value="ATP-DEPENDENT RNA HELICASE SUPV3L1, MITOCHONDRIAL-RELATED"/>
    <property type="match status" value="1"/>
</dbReference>
<feature type="compositionally biased region" description="Basic and acidic residues" evidence="12">
    <location>
        <begin position="886"/>
        <end position="907"/>
    </location>
</feature>
<dbReference type="InterPro" id="IPR001650">
    <property type="entry name" value="Helicase_C-like"/>
</dbReference>
<feature type="region of interest" description="Disordered" evidence="12">
    <location>
        <begin position="844"/>
        <end position="913"/>
    </location>
</feature>
<comment type="subcellular location">
    <subcellularLocation>
        <location evidence="3">Mitochondrion</location>
    </subcellularLocation>
</comment>
<dbReference type="Gene3D" id="3.40.50.300">
    <property type="entry name" value="P-loop containing nucleotide triphosphate hydrolases"/>
    <property type="match status" value="2"/>
</dbReference>
<dbReference type="PROSITE" id="PS51194">
    <property type="entry name" value="HELICASE_CTER"/>
    <property type="match status" value="1"/>
</dbReference>
<keyword evidence="5" id="KW-0547">Nucleotide-binding</keyword>